<keyword evidence="10" id="KW-0833">Ubl conjugation pathway</keyword>
<dbReference type="RefSeq" id="XP_022141098.1">
    <property type="nucleotide sequence ID" value="XM_022285406.1"/>
</dbReference>
<dbReference type="AlphaFoldDB" id="A0A6J1CJI6"/>
<proteinExistence type="inferred from homology"/>
<evidence type="ECO:0000256" key="10">
    <source>
        <dbReference type="ARBA" id="ARBA00022786"/>
    </source>
</evidence>
<keyword evidence="7" id="KW-0479">Metal-binding</keyword>
<dbReference type="Gene3D" id="3.30.40.10">
    <property type="entry name" value="Zinc/RING finger domain, C3HC4 (zinc finger)"/>
    <property type="match status" value="1"/>
</dbReference>
<keyword evidence="11" id="KW-0862">Zinc</keyword>
<dbReference type="KEGG" id="mcha:111011573"/>
<dbReference type="OrthoDB" id="8062037at2759"/>
<dbReference type="EC" id="2.3.2.27" evidence="4"/>
<keyword evidence="6 16" id="KW-0812">Transmembrane</keyword>
<keyword evidence="5" id="KW-0808">Transferase</keyword>
<keyword evidence="9 15" id="KW-0863">Zinc-finger</keyword>
<dbReference type="SUPFAM" id="SSF57850">
    <property type="entry name" value="RING/U-box"/>
    <property type="match status" value="1"/>
</dbReference>
<keyword evidence="13 16" id="KW-0472">Membrane</keyword>
<name>A0A6J1CJI6_MOMCH</name>
<evidence type="ECO:0000259" key="18">
    <source>
        <dbReference type="PROSITE" id="PS50089"/>
    </source>
</evidence>
<dbReference type="SMART" id="SM00184">
    <property type="entry name" value="RING"/>
    <property type="match status" value="1"/>
</dbReference>
<keyword evidence="19" id="KW-1185">Reference proteome</keyword>
<dbReference type="InterPro" id="IPR001841">
    <property type="entry name" value="Znf_RING"/>
</dbReference>
<evidence type="ECO:0000256" key="12">
    <source>
        <dbReference type="ARBA" id="ARBA00022989"/>
    </source>
</evidence>
<evidence type="ECO:0000256" key="3">
    <source>
        <dbReference type="ARBA" id="ARBA00004906"/>
    </source>
</evidence>
<feature type="domain" description="RING-type" evidence="18">
    <location>
        <begin position="314"/>
        <end position="356"/>
    </location>
</feature>
<evidence type="ECO:0000256" key="1">
    <source>
        <dbReference type="ARBA" id="ARBA00000900"/>
    </source>
</evidence>
<comment type="similarity">
    <text evidence="14">Belongs to the RING-type zinc finger family. ATL subfamily.</text>
</comment>
<dbReference type="GO" id="GO:0030247">
    <property type="term" value="F:polysaccharide binding"/>
    <property type="evidence" value="ECO:0007669"/>
    <property type="project" value="InterPro"/>
</dbReference>
<dbReference type="InterPro" id="IPR046948">
    <property type="entry name" value="ATL20-22-like"/>
</dbReference>
<dbReference type="GO" id="GO:0061630">
    <property type="term" value="F:ubiquitin protein ligase activity"/>
    <property type="evidence" value="ECO:0007669"/>
    <property type="project" value="UniProtKB-EC"/>
</dbReference>
<evidence type="ECO:0000256" key="17">
    <source>
        <dbReference type="SAM" id="SignalP"/>
    </source>
</evidence>
<feature type="signal peptide" evidence="17">
    <location>
        <begin position="1"/>
        <end position="21"/>
    </location>
</feature>
<evidence type="ECO:0000313" key="20">
    <source>
        <dbReference type="RefSeq" id="XP_022141098.1"/>
    </source>
</evidence>
<dbReference type="GO" id="GO:0008270">
    <property type="term" value="F:zinc ion binding"/>
    <property type="evidence" value="ECO:0007669"/>
    <property type="project" value="UniProtKB-KW"/>
</dbReference>
<feature type="chain" id="PRO_5026913368" description="RING-type E3 ubiquitin transferase" evidence="17">
    <location>
        <begin position="22"/>
        <end position="368"/>
    </location>
</feature>
<evidence type="ECO:0000256" key="14">
    <source>
        <dbReference type="ARBA" id="ARBA00024209"/>
    </source>
</evidence>
<dbReference type="PANTHER" id="PTHR46279:SF10">
    <property type="entry name" value="RING-TYPE E3 UBIQUITIN TRANSFERASE"/>
    <property type="match status" value="1"/>
</dbReference>
<evidence type="ECO:0000256" key="16">
    <source>
        <dbReference type="SAM" id="Phobius"/>
    </source>
</evidence>
<dbReference type="Proteomes" id="UP000504603">
    <property type="component" value="Unplaced"/>
</dbReference>
<accession>A0A6J1CJI6</accession>
<evidence type="ECO:0000256" key="2">
    <source>
        <dbReference type="ARBA" id="ARBA00004167"/>
    </source>
</evidence>
<dbReference type="PROSITE" id="PS50089">
    <property type="entry name" value="ZF_RING_2"/>
    <property type="match status" value="1"/>
</dbReference>
<dbReference type="GeneID" id="111011573"/>
<evidence type="ECO:0000256" key="5">
    <source>
        <dbReference type="ARBA" id="ARBA00022679"/>
    </source>
</evidence>
<keyword evidence="12 16" id="KW-1133">Transmembrane helix</keyword>
<evidence type="ECO:0000313" key="19">
    <source>
        <dbReference type="Proteomes" id="UP000504603"/>
    </source>
</evidence>
<reference evidence="20" key="1">
    <citation type="submission" date="2025-08" db="UniProtKB">
        <authorList>
            <consortium name="RefSeq"/>
        </authorList>
    </citation>
    <scope>IDENTIFICATION</scope>
    <source>
        <strain evidence="20">OHB3-1</strain>
    </source>
</reference>
<dbReference type="Pfam" id="PF13947">
    <property type="entry name" value="GUB_WAK_bind"/>
    <property type="match status" value="1"/>
</dbReference>
<dbReference type="InterPro" id="IPR013083">
    <property type="entry name" value="Znf_RING/FYVE/PHD"/>
</dbReference>
<dbReference type="PANTHER" id="PTHR46279">
    <property type="entry name" value="RING/U-BOX SUPERFAMILY PROTEIN"/>
    <property type="match status" value="1"/>
</dbReference>
<comment type="catalytic activity">
    <reaction evidence="1">
        <text>S-ubiquitinyl-[E2 ubiquitin-conjugating enzyme]-L-cysteine + [acceptor protein]-L-lysine = [E2 ubiquitin-conjugating enzyme]-L-cysteine + N(6)-ubiquitinyl-[acceptor protein]-L-lysine.</text>
        <dbReference type="EC" id="2.3.2.27"/>
    </reaction>
</comment>
<evidence type="ECO:0000256" key="9">
    <source>
        <dbReference type="ARBA" id="ARBA00022771"/>
    </source>
</evidence>
<evidence type="ECO:0000256" key="15">
    <source>
        <dbReference type="PROSITE-ProRule" id="PRU00175"/>
    </source>
</evidence>
<protein>
    <recommendedName>
        <fullName evidence="4">RING-type E3 ubiquitin transferase</fullName>
        <ecNumber evidence="4">2.3.2.27</ecNumber>
    </recommendedName>
</protein>
<evidence type="ECO:0000256" key="4">
    <source>
        <dbReference type="ARBA" id="ARBA00012483"/>
    </source>
</evidence>
<comment type="pathway">
    <text evidence="3">Protein modification; protein ubiquitination.</text>
</comment>
<sequence length="368" mass="40692">MIHFLLRCCLLLCCFFNPATSSGFCFESRCGGDYQTIRFPFRIENRQPKSCGYPGFDLSCQAHPTGQDQPLLHLPPSGDFSVKYIDYRNQEIWINDPNNCLAGKILSLNLSGSPFVAKNSQDFTFFNCSADYSPSWLIDPIYCLGSSSHAVFASSSPATIDILSSNCVVIKTVSVPVSWSFWPKLWDDLLLRWENPACGSCESLGGGCELKPNSSSRHEIQCTNIPQAATPSNSSSALSMAVGVVAAVLCFLILLCCLCARLRSRPRNSSPETHWTVSSQPTTTMGLDGPTIDSYPNFVLGQSLRLPEPNNNICPICLSQYRPKEILKSIPNCQHCFHQHCIEEWLRLNASCPVCRKSPFESLPSIPP</sequence>
<comment type="subcellular location">
    <subcellularLocation>
        <location evidence="2">Membrane</location>
        <topology evidence="2">Single-pass membrane protein</topology>
    </subcellularLocation>
</comment>
<evidence type="ECO:0000256" key="11">
    <source>
        <dbReference type="ARBA" id="ARBA00022833"/>
    </source>
</evidence>
<evidence type="ECO:0000256" key="6">
    <source>
        <dbReference type="ARBA" id="ARBA00022692"/>
    </source>
</evidence>
<feature type="transmembrane region" description="Helical" evidence="16">
    <location>
        <begin position="237"/>
        <end position="260"/>
    </location>
</feature>
<keyword evidence="8 17" id="KW-0732">Signal</keyword>
<evidence type="ECO:0000256" key="13">
    <source>
        <dbReference type="ARBA" id="ARBA00023136"/>
    </source>
</evidence>
<gene>
    <name evidence="20" type="primary">LOC111011573</name>
</gene>
<evidence type="ECO:0000256" key="8">
    <source>
        <dbReference type="ARBA" id="ARBA00022729"/>
    </source>
</evidence>
<dbReference type="GO" id="GO:0016020">
    <property type="term" value="C:membrane"/>
    <property type="evidence" value="ECO:0007669"/>
    <property type="project" value="UniProtKB-SubCell"/>
</dbReference>
<dbReference type="InterPro" id="IPR025287">
    <property type="entry name" value="WAK_GUB"/>
</dbReference>
<dbReference type="Pfam" id="PF13639">
    <property type="entry name" value="zf-RING_2"/>
    <property type="match status" value="1"/>
</dbReference>
<organism evidence="19 20">
    <name type="scientific">Momordica charantia</name>
    <name type="common">Bitter gourd</name>
    <name type="synonym">Balsam pear</name>
    <dbReference type="NCBI Taxonomy" id="3673"/>
    <lineage>
        <taxon>Eukaryota</taxon>
        <taxon>Viridiplantae</taxon>
        <taxon>Streptophyta</taxon>
        <taxon>Embryophyta</taxon>
        <taxon>Tracheophyta</taxon>
        <taxon>Spermatophyta</taxon>
        <taxon>Magnoliopsida</taxon>
        <taxon>eudicotyledons</taxon>
        <taxon>Gunneridae</taxon>
        <taxon>Pentapetalae</taxon>
        <taxon>rosids</taxon>
        <taxon>fabids</taxon>
        <taxon>Cucurbitales</taxon>
        <taxon>Cucurbitaceae</taxon>
        <taxon>Momordiceae</taxon>
        <taxon>Momordica</taxon>
    </lineage>
</organism>
<evidence type="ECO:0000256" key="7">
    <source>
        <dbReference type="ARBA" id="ARBA00022723"/>
    </source>
</evidence>